<evidence type="ECO:0000313" key="1">
    <source>
        <dbReference type="EMBL" id="TEB30996.1"/>
    </source>
</evidence>
<keyword evidence="2" id="KW-1185">Reference proteome</keyword>
<gene>
    <name evidence="1" type="ORF">FA13DRAFT_476350</name>
</gene>
<sequence length="90" mass="10167">MQRHKGAALRVEFPSSSHPFILLFLSPSLSDSHQPQHIDNGLQSVRSPLTPSLNCIELHRTTFSAVARSLDPLPRRLFNRDSKVDTHQNI</sequence>
<reference evidence="1 2" key="1">
    <citation type="journal article" date="2019" name="Nat. Ecol. Evol.">
        <title>Megaphylogeny resolves global patterns of mushroom evolution.</title>
        <authorList>
            <person name="Varga T."/>
            <person name="Krizsan K."/>
            <person name="Foldi C."/>
            <person name="Dima B."/>
            <person name="Sanchez-Garcia M."/>
            <person name="Sanchez-Ramirez S."/>
            <person name="Szollosi G.J."/>
            <person name="Szarkandi J.G."/>
            <person name="Papp V."/>
            <person name="Albert L."/>
            <person name="Andreopoulos W."/>
            <person name="Angelini C."/>
            <person name="Antonin V."/>
            <person name="Barry K.W."/>
            <person name="Bougher N.L."/>
            <person name="Buchanan P."/>
            <person name="Buyck B."/>
            <person name="Bense V."/>
            <person name="Catcheside P."/>
            <person name="Chovatia M."/>
            <person name="Cooper J."/>
            <person name="Damon W."/>
            <person name="Desjardin D."/>
            <person name="Finy P."/>
            <person name="Geml J."/>
            <person name="Haridas S."/>
            <person name="Hughes K."/>
            <person name="Justo A."/>
            <person name="Karasinski D."/>
            <person name="Kautmanova I."/>
            <person name="Kiss B."/>
            <person name="Kocsube S."/>
            <person name="Kotiranta H."/>
            <person name="LaButti K.M."/>
            <person name="Lechner B.E."/>
            <person name="Liimatainen K."/>
            <person name="Lipzen A."/>
            <person name="Lukacs Z."/>
            <person name="Mihaltcheva S."/>
            <person name="Morgado L.N."/>
            <person name="Niskanen T."/>
            <person name="Noordeloos M.E."/>
            <person name="Ohm R.A."/>
            <person name="Ortiz-Santana B."/>
            <person name="Ovrebo C."/>
            <person name="Racz N."/>
            <person name="Riley R."/>
            <person name="Savchenko A."/>
            <person name="Shiryaev A."/>
            <person name="Soop K."/>
            <person name="Spirin V."/>
            <person name="Szebenyi C."/>
            <person name="Tomsovsky M."/>
            <person name="Tulloss R.E."/>
            <person name="Uehling J."/>
            <person name="Grigoriev I.V."/>
            <person name="Vagvolgyi C."/>
            <person name="Papp T."/>
            <person name="Martin F.M."/>
            <person name="Miettinen O."/>
            <person name="Hibbett D.S."/>
            <person name="Nagy L.G."/>
        </authorList>
    </citation>
    <scope>NUCLEOTIDE SEQUENCE [LARGE SCALE GENOMIC DNA]</scope>
    <source>
        <strain evidence="1 2">FP101781</strain>
    </source>
</reference>
<organism evidence="1 2">
    <name type="scientific">Coprinellus micaceus</name>
    <name type="common">Glistening ink-cap mushroom</name>
    <name type="synonym">Coprinus micaceus</name>
    <dbReference type="NCBI Taxonomy" id="71717"/>
    <lineage>
        <taxon>Eukaryota</taxon>
        <taxon>Fungi</taxon>
        <taxon>Dikarya</taxon>
        <taxon>Basidiomycota</taxon>
        <taxon>Agaricomycotina</taxon>
        <taxon>Agaricomycetes</taxon>
        <taxon>Agaricomycetidae</taxon>
        <taxon>Agaricales</taxon>
        <taxon>Agaricineae</taxon>
        <taxon>Psathyrellaceae</taxon>
        <taxon>Coprinellus</taxon>
    </lineage>
</organism>
<dbReference type="EMBL" id="QPFP01000020">
    <property type="protein sequence ID" value="TEB30996.1"/>
    <property type="molecule type" value="Genomic_DNA"/>
</dbReference>
<protein>
    <submittedName>
        <fullName evidence="1">Uncharacterized protein</fullName>
    </submittedName>
</protein>
<dbReference type="Proteomes" id="UP000298030">
    <property type="component" value="Unassembled WGS sequence"/>
</dbReference>
<evidence type="ECO:0000313" key="2">
    <source>
        <dbReference type="Proteomes" id="UP000298030"/>
    </source>
</evidence>
<accession>A0A4Y7TA02</accession>
<proteinExistence type="predicted"/>
<comment type="caution">
    <text evidence="1">The sequence shown here is derived from an EMBL/GenBank/DDBJ whole genome shotgun (WGS) entry which is preliminary data.</text>
</comment>
<dbReference type="AlphaFoldDB" id="A0A4Y7TA02"/>
<name>A0A4Y7TA02_COPMI</name>